<evidence type="ECO:0000256" key="16">
    <source>
        <dbReference type="ARBA" id="ARBA00024827"/>
    </source>
</evidence>
<keyword evidence="10" id="KW-0547">Nucleotide-binding</keyword>
<proteinExistence type="predicted"/>
<evidence type="ECO:0000256" key="1">
    <source>
        <dbReference type="ARBA" id="ARBA00000085"/>
    </source>
</evidence>
<sequence length="233" mass="24965">MAIQIESKRLLIEERNRIAEELHDRVSQHLFGIIYAIHSMTCGWKDLTDQQKLEQLKEIQQAASTASGELRATIHSLSSSKGGNDSWIGLVRSHLANQAKLSGVNIAFSAAQTVGQLALNLQKALYRIILEGVGNAIRHGASQCVNIELTVKQGAVRLTIEDDGRGFDVRAKTVKTGSGSGFGLSNMRALAVSLGGTFDIESKIGSGTRILIWLPLADIAGVSEGTTQTTKSG</sequence>
<evidence type="ECO:0000256" key="11">
    <source>
        <dbReference type="ARBA" id="ARBA00022777"/>
    </source>
</evidence>
<keyword evidence="8" id="KW-0808">Transferase</keyword>
<dbReference type="EMBL" id="JAGGDJ010000006">
    <property type="protein sequence ID" value="MBO7744910.1"/>
    <property type="molecule type" value="Genomic_DNA"/>
</dbReference>
<dbReference type="SMART" id="SM00387">
    <property type="entry name" value="HATPase_c"/>
    <property type="match status" value="1"/>
</dbReference>
<organism evidence="19 20">
    <name type="scientific">Paenibacillus artemisiicola</name>
    <dbReference type="NCBI Taxonomy" id="1172618"/>
    <lineage>
        <taxon>Bacteria</taxon>
        <taxon>Bacillati</taxon>
        <taxon>Bacillota</taxon>
        <taxon>Bacilli</taxon>
        <taxon>Bacillales</taxon>
        <taxon>Paenibacillaceae</taxon>
        <taxon>Paenibacillus</taxon>
    </lineage>
</organism>
<comment type="caution">
    <text evidence="19">The sequence shown here is derived from an EMBL/GenBank/DDBJ whole genome shotgun (WGS) entry which is preliminary data.</text>
</comment>
<evidence type="ECO:0000256" key="12">
    <source>
        <dbReference type="ARBA" id="ARBA00022840"/>
    </source>
</evidence>
<comment type="function">
    <text evidence="16">Member of the two-component regulatory system NreB/NreC involved in the control of dissimilatory nitrate/nitrite reduction in response to oxygen. NreB functions as a direct oxygen sensor histidine kinase which is autophosphorylated, in the absence of oxygen, probably at the conserved histidine residue, and transfers its phosphate group probably to a conserved aspartate residue of NreC. NreB/NreC activates the expression of the nitrate (narGHJI) and nitrite (nir) reductase operons, as well as the putative nitrate transporter gene narT.</text>
</comment>
<dbReference type="PROSITE" id="PS50109">
    <property type="entry name" value="HIS_KIN"/>
    <property type="match status" value="1"/>
</dbReference>
<evidence type="ECO:0000256" key="2">
    <source>
        <dbReference type="ARBA" id="ARBA00001966"/>
    </source>
</evidence>
<comment type="catalytic activity">
    <reaction evidence="1">
        <text>ATP + protein L-histidine = ADP + protein N-phospho-L-histidine.</text>
        <dbReference type="EC" id="2.7.13.3"/>
    </reaction>
</comment>
<dbReference type="InterPro" id="IPR036890">
    <property type="entry name" value="HATPase_C_sf"/>
</dbReference>
<keyword evidence="13" id="KW-0408">Iron</keyword>
<evidence type="ECO:0000256" key="15">
    <source>
        <dbReference type="ARBA" id="ARBA00023014"/>
    </source>
</evidence>
<keyword evidence="14" id="KW-0902">Two-component regulatory system</keyword>
<dbReference type="InterPro" id="IPR005467">
    <property type="entry name" value="His_kinase_dom"/>
</dbReference>
<keyword evidence="15" id="KW-0411">Iron-sulfur</keyword>
<dbReference type="RefSeq" id="WP_208847837.1">
    <property type="nucleotide sequence ID" value="NZ_JAGGDJ010000006.1"/>
</dbReference>
<dbReference type="Pfam" id="PF07730">
    <property type="entry name" value="HisKA_3"/>
    <property type="match status" value="1"/>
</dbReference>
<evidence type="ECO:0000256" key="9">
    <source>
        <dbReference type="ARBA" id="ARBA00022723"/>
    </source>
</evidence>
<evidence type="ECO:0000256" key="14">
    <source>
        <dbReference type="ARBA" id="ARBA00023012"/>
    </source>
</evidence>
<dbReference type="InterPro" id="IPR050482">
    <property type="entry name" value="Sensor_HK_TwoCompSys"/>
</dbReference>
<keyword evidence="20" id="KW-1185">Reference proteome</keyword>
<accession>A0ABS3W9X2</accession>
<evidence type="ECO:0000256" key="5">
    <source>
        <dbReference type="ARBA" id="ARBA00017322"/>
    </source>
</evidence>
<feature type="domain" description="Histidine kinase" evidence="18">
    <location>
        <begin position="125"/>
        <end position="218"/>
    </location>
</feature>
<keyword evidence="7" id="KW-0963">Cytoplasm</keyword>
<dbReference type="SUPFAM" id="SSF55874">
    <property type="entry name" value="ATPase domain of HSP90 chaperone/DNA topoisomerase II/histidine kinase"/>
    <property type="match status" value="1"/>
</dbReference>
<keyword evidence="11" id="KW-0418">Kinase</keyword>
<gene>
    <name evidence="19" type="ORF">I8J29_11945</name>
</gene>
<dbReference type="InterPro" id="IPR011712">
    <property type="entry name" value="Sig_transdc_His_kin_sub3_dim/P"/>
</dbReference>
<evidence type="ECO:0000313" key="19">
    <source>
        <dbReference type="EMBL" id="MBO7744910.1"/>
    </source>
</evidence>
<evidence type="ECO:0000256" key="13">
    <source>
        <dbReference type="ARBA" id="ARBA00023004"/>
    </source>
</evidence>
<dbReference type="EC" id="2.7.13.3" evidence="4"/>
<dbReference type="PANTHER" id="PTHR24421">
    <property type="entry name" value="NITRATE/NITRITE SENSOR PROTEIN NARX-RELATED"/>
    <property type="match status" value="1"/>
</dbReference>
<protein>
    <recommendedName>
        <fullName evidence="5">Oxygen sensor histidine kinase NreB</fullName>
        <ecNumber evidence="4">2.7.13.3</ecNumber>
    </recommendedName>
    <alternativeName>
        <fullName evidence="17">Nitrogen regulation protein B</fullName>
    </alternativeName>
</protein>
<dbReference type="InterPro" id="IPR003594">
    <property type="entry name" value="HATPase_dom"/>
</dbReference>
<evidence type="ECO:0000256" key="6">
    <source>
        <dbReference type="ARBA" id="ARBA00022485"/>
    </source>
</evidence>
<evidence type="ECO:0000256" key="17">
    <source>
        <dbReference type="ARBA" id="ARBA00030800"/>
    </source>
</evidence>
<dbReference type="CDD" id="cd16917">
    <property type="entry name" value="HATPase_UhpB-NarQ-NarX-like"/>
    <property type="match status" value="1"/>
</dbReference>
<comment type="subcellular location">
    <subcellularLocation>
        <location evidence="3">Cytoplasm</location>
    </subcellularLocation>
</comment>
<comment type="cofactor">
    <cofactor evidence="2">
        <name>[4Fe-4S] cluster</name>
        <dbReference type="ChEBI" id="CHEBI:49883"/>
    </cofactor>
</comment>
<evidence type="ECO:0000256" key="4">
    <source>
        <dbReference type="ARBA" id="ARBA00012438"/>
    </source>
</evidence>
<keyword evidence="6" id="KW-0004">4Fe-4S</keyword>
<dbReference type="PRINTS" id="PR00344">
    <property type="entry name" value="BCTRLSENSOR"/>
</dbReference>
<name>A0ABS3W9X2_9BACL</name>
<reference evidence="19 20" key="1">
    <citation type="submission" date="2021-03" db="EMBL/GenBank/DDBJ databases">
        <title>Paenibacillus artemisicola MWE-103 whole genome sequence.</title>
        <authorList>
            <person name="Ham Y.J."/>
        </authorList>
    </citation>
    <scope>NUCLEOTIDE SEQUENCE [LARGE SCALE GENOMIC DNA]</scope>
    <source>
        <strain evidence="19 20">MWE-103</strain>
    </source>
</reference>
<evidence type="ECO:0000256" key="7">
    <source>
        <dbReference type="ARBA" id="ARBA00022490"/>
    </source>
</evidence>
<evidence type="ECO:0000259" key="18">
    <source>
        <dbReference type="PROSITE" id="PS50109"/>
    </source>
</evidence>
<dbReference type="Proteomes" id="UP000670947">
    <property type="component" value="Unassembled WGS sequence"/>
</dbReference>
<evidence type="ECO:0000256" key="10">
    <source>
        <dbReference type="ARBA" id="ARBA00022741"/>
    </source>
</evidence>
<keyword evidence="9" id="KW-0479">Metal-binding</keyword>
<evidence type="ECO:0000256" key="3">
    <source>
        <dbReference type="ARBA" id="ARBA00004496"/>
    </source>
</evidence>
<dbReference type="InterPro" id="IPR004358">
    <property type="entry name" value="Sig_transdc_His_kin-like_C"/>
</dbReference>
<evidence type="ECO:0000256" key="8">
    <source>
        <dbReference type="ARBA" id="ARBA00022679"/>
    </source>
</evidence>
<dbReference type="Gene3D" id="3.30.565.10">
    <property type="entry name" value="Histidine kinase-like ATPase, C-terminal domain"/>
    <property type="match status" value="1"/>
</dbReference>
<dbReference type="Pfam" id="PF02518">
    <property type="entry name" value="HATPase_c"/>
    <property type="match status" value="1"/>
</dbReference>
<keyword evidence="12" id="KW-0067">ATP-binding</keyword>
<evidence type="ECO:0000313" key="20">
    <source>
        <dbReference type="Proteomes" id="UP000670947"/>
    </source>
</evidence>
<dbReference type="Gene3D" id="1.20.5.1930">
    <property type="match status" value="1"/>
</dbReference>